<feature type="domain" description="PpiC" evidence="3">
    <location>
        <begin position="480"/>
        <end position="619"/>
    </location>
</feature>
<dbReference type="InterPro" id="IPR001932">
    <property type="entry name" value="PPM-type_phosphatase-like_dom"/>
</dbReference>
<sequence>MGDGDEHGGGDDDEHCPAPRRRPSPRRPAHGAAAAAPSRPPPPAVLRGELDARGPRGPLLRLGGTSGGRRWRRPPVAAVGDVGVKPGRARELREGEKADEGNIVSSNGGYSGTPLWKLKQQGALPKFRQEEEGQAAAEAALQEQLEAAEAADNFPFLVDAVSLGRAEGSSEKPLVRHVIVKDLRKVAARSKVALPSGGLFDNRAPVLLFALFDGQSCAEQPGPLAAESCAKQVLPKLLRNLSALPPGYENATFIKATLTKTFEDLDKEILRGQPAIHDGCGGAVALLIGNMLFTGVCGKCSIVMSECSTEKGKTLVKADSMGRNQGRCDLPDERKYLMENGGVVFQAEGGNMLVSGPNGGVAAVTRSMGDRAWKGPDGGTPNSVKLLRGSPETRVTEMSWGKRHQCLVITSMPVSEVVTPQECIDISMEFFGKPRAASGDIATKANTGEAQCTTVVVYFQDKDDKASAAVPPPAKKAKPNESVRLRHIVVKHMDCAQPFDPVRNRPVARSREEAEAVLRTALRELLLEAKTMKTPAGEKAKATAALQPSPKYLALCKELSECTTAQKGGGMTGDLGWLSVDQLIRFGPGFAETAKALAVGQWSDLASSEHGIHVLQRIA</sequence>
<dbReference type="Proteomes" id="UP001189429">
    <property type="component" value="Unassembled WGS sequence"/>
</dbReference>
<evidence type="ECO:0000313" key="4">
    <source>
        <dbReference type="EMBL" id="CAK0805392.1"/>
    </source>
</evidence>
<dbReference type="PANTHER" id="PTHR47992">
    <property type="entry name" value="PROTEIN PHOSPHATASE"/>
    <property type="match status" value="1"/>
</dbReference>
<accession>A0ABN9QHC6</accession>
<protein>
    <recommendedName>
        <fullName evidence="3">PpiC domain-containing protein</fullName>
    </recommendedName>
</protein>
<dbReference type="InterPro" id="IPR000297">
    <property type="entry name" value="PPIase_PpiC"/>
</dbReference>
<evidence type="ECO:0000313" key="5">
    <source>
        <dbReference type="Proteomes" id="UP001189429"/>
    </source>
</evidence>
<dbReference type="InterPro" id="IPR015655">
    <property type="entry name" value="PP2C"/>
</dbReference>
<dbReference type="PROSITE" id="PS50198">
    <property type="entry name" value="PPIC_PPIASE_2"/>
    <property type="match status" value="1"/>
</dbReference>
<gene>
    <name evidence="4" type="ORF">PCOR1329_LOCUS11904</name>
</gene>
<dbReference type="SMART" id="SM00332">
    <property type="entry name" value="PP2Cc"/>
    <property type="match status" value="1"/>
</dbReference>
<name>A0ABN9QHC6_9DINO</name>
<proteinExistence type="predicted"/>
<reference evidence="4" key="1">
    <citation type="submission" date="2023-10" db="EMBL/GenBank/DDBJ databases">
        <authorList>
            <person name="Chen Y."/>
            <person name="Shah S."/>
            <person name="Dougan E. K."/>
            <person name="Thang M."/>
            <person name="Chan C."/>
        </authorList>
    </citation>
    <scope>NUCLEOTIDE SEQUENCE [LARGE SCALE GENOMIC DNA]</scope>
</reference>
<dbReference type="EMBL" id="CAUYUJ010003447">
    <property type="protein sequence ID" value="CAK0805392.1"/>
    <property type="molecule type" value="Genomic_DNA"/>
</dbReference>
<evidence type="ECO:0000259" key="3">
    <source>
        <dbReference type="PROSITE" id="PS50198"/>
    </source>
</evidence>
<dbReference type="Gene3D" id="3.60.40.10">
    <property type="entry name" value="PPM-type phosphatase domain"/>
    <property type="match status" value="1"/>
</dbReference>
<feature type="region of interest" description="Disordered" evidence="2">
    <location>
        <begin position="1"/>
        <end position="81"/>
    </location>
</feature>
<evidence type="ECO:0000256" key="1">
    <source>
        <dbReference type="PROSITE-ProRule" id="PRU00278"/>
    </source>
</evidence>
<evidence type="ECO:0000256" key="2">
    <source>
        <dbReference type="SAM" id="MobiDB-lite"/>
    </source>
</evidence>
<dbReference type="InterPro" id="IPR046357">
    <property type="entry name" value="PPIase_dom_sf"/>
</dbReference>
<dbReference type="Gene3D" id="3.10.50.40">
    <property type="match status" value="1"/>
</dbReference>
<keyword evidence="1" id="KW-0413">Isomerase</keyword>
<dbReference type="SUPFAM" id="SSF81606">
    <property type="entry name" value="PP2C-like"/>
    <property type="match status" value="1"/>
</dbReference>
<organism evidence="4 5">
    <name type="scientific">Prorocentrum cordatum</name>
    <dbReference type="NCBI Taxonomy" id="2364126"/>
    <lineage>
        <taxon>Eukaryota</taxon>
        <taxon>Sar</taxon>
        <taxon>Alveolata</taxon>
        <taxon>Dinophyceae</taxon>
        <taxon>Prorocentrales</taxon>
        <taxon>Prorocentraceae</taxon>
        <taxon>Prorocentrum</taxon>
    </lineage>
</organism>
<keyword evidence="5" id="KW-1185">Reference proteome</keyword>
<dbReference type="Pfam" id="PF00481">
    <property type="entry name" value="PP2C"/>
    <property type="match status" value="1"/>
</dbReference>
<dbReference type="InterPro" id="IPR036457">
    <property type="entry name" value="PPM-type-like_dom_sf"/>
</dbReference>
<feature type="compositionally biased region" description="Basic residues" evidence="2">
    <location>
        <begin position="18"/>
        <end position="29"/>
    </location>
</feature>
<keyword evidence="1" id="KW-0697">Rotamase</keyword>
<dbReference type="SUPFAM" id="SSF54534">
    <property type="entry name" value="FKBP-like"/>
    <property type="match status" value="1"/>
</dbReference>
<feature type="compositionally biased region" description="Basic and acidic residues" evidence="2">
    <location>
        <begin position="1"/>
        <end position="10"/>
    </location>
</feature>
<comment type="caution">
    <text evidence="4">The sequence shown here is derived from an EMBL/GenBank/DDBJ whole genome shotgun (WGS) entry which is preliminary data.</text>
</comment>